<dbReference type="InterPro" id="IPR020945">
    <property type="entry name" value="DMSO/NO3_reduct_chaperone"/>
</dbReference>
<dbReference type="EMBL" id="JRAA01000001">
    <property type="protein sequence ID" value="KHF25742.1"/>
    <property type="molecule type" value="Genomic_DNA"/>
</dbReference>
<evidence type="ECO:0000256" key="1">
    <source>
        <dbReference type="ARBA" id="ARBA00023186"/>
    </source>
</evidence>
<protein>
    <submittedName>
        <fullName evidence="2">Putative component of anaerobic dehydrogenase</fullName>
    </submittedName>
</protein>
<dbReference type="EMBL" id="MPNX01000003">
    <property type="protein sequence ID" value="OOY35664.1"/>
    <property type="molecule type" value="Genomic_DNA"/>
</dbReference>
<dbReference type="SUPFAM" id="SSF89155">
    <property type="entry name" value="TorD-like"/>
    <property type="match status" value="1"/>
</dbReference>
<sequence length="209" mass="22923">MQTSSQEAATTQEPIVSLPEEQARRAGIYSILAALLRAAPEQPLLDHLGGLDVAGGDNGNELLLSLSMLSLACGDFDPRSIASEYHDLFIGIGRGELVPYGSWYQTGYLMEKPLSELRDDLKRLGFARDESHKEPEDHVAALFEIMEMLILDAVPVEQQAAFYDAHVGSWCSKFLADLANAQGATFYRSVARFGSAFCDLESRYLGMNA</sequence>
<dbReference type="Proteomes" id="UP000030856">
    <property type="component" value="Unassembled WGS sequence"/>
</dbReference>
<keyword evidence="4" id="KW-1185">Reference proteome</keyword>
<keyword evidence="1" id="KW-0143">Chaperone</keyword>
<dbReference type="PANTHER" id="PTHR34227:SF1">
    <property type="entry name" value="DIMETHYL SULFOXIDE REDUCTASE CHAPERONE-RELATED"/>
    <property type="match status" value="1"/>
</dbReference>
<dbReference type="GeneID" id="86990904"/>
<dbReference type="InterPro" id="IPR050289">
    <property type="entry name" value="TorD/DmsD_chaperones"/>
</dbReference>
<accession>A0A0B0HAP0</accession>
<reference evidence="3 5" key="2">
    <citation type="submission" date="2016-11" db="EMBL/GenBank/DDBJ databases">
        <title>Mixed transmission modes and dynamic genome evolution in an obligate animal-bacterial symbiosis.</title>
        <authorList>
            <person name="Russell S.L."/>
            <person name="Corbett-Detig R.B."/>
            <person name="Cavanaugh C.M."/>
        </authorList>
    </citation>
    <scope>NUCLEOTIDE SEQUENCE [LARGE SCALE GENOMIC DNA]</scope>
    <source>
        <strain evidence="3">MA-KB16</strain>
    </source>
</reference>
<comment type="caution">
    <text evidence="2">The sequence shown here is derived from an EMBL/GenBank/DDBJ whole genome shotgun (WGS) entry which is preliminary data.</text>
</comment>
<dbReference type="eggNOG" id="COG3381">
    <property type="taxonomic scope" value="Bacteria"/>
</dbReference>
<evidence type="ECO:0000313" key="4">
    <source>
        <dbReference type="Proteomes" id="UP000030856"/>
    </source>
</evidence>
<dbReference type="PANTHER" id="PTHR34227">
    <property type="entry name" value="CHAPERONE PROTEIN YCDY"/>
    <property type="match status" value="1"/>
</dbReference>
<dbReference type="Gene3D" id="1.10.3480.10">
    <property type="entry name" value="TorD-like"/>
    <property type="match status" value="1"/>
</dbReference>
<reference evidence="2 4" key="1">
    <citation type="journal article" date="2014" name="BMC Genomics">
        <title>The genome of the intracellular bacterium of the coastal bivalve, Solemya velum: a blueprint for thriving in and out of symbiosis.</title>
        <authorList>
            <person name="Dmytrenko O."/>
            <person name="Russell S.L."/>
            <person name="Loo W.T."/>
            <person name="Fontanez K.M."/>
            <person name="Liao L."/>
            <person name="Roeselers G."/>
            <person name="Sharma R."/>
            <person name="Stewart F.J."/>
            <person name="Newton I.L."/>
            <person name="Woyke T."/>
            <person name="Wu D."/>
            <person name="Lang J.M."/>
            <person name="Eisen J.A."/>
            <person name="Cavanaugh C.M."/>
        </authorList>
    </citation>
    <scope>NUCLEOTIDE SEQUENCE [LARGE SCALE GENOMIC DNA]</scope>
    <source>
        <strain evidence="2 4">WH</strain>
    </source>
</reference>
<name>A0A0B0HAP0_SOVGS</name>
<dbReference type="PATRIC" id="fig|2340.3.peg.255"/>
<dbReference type="STRING" id="2340.JV46_19060"/>
<dbReference type="RefSeq" id="WP_043115418.1">
    <property type="nucleotide sequence ID" value="NZ_JRAA01000001.1"/>
</dbReference>
<dbReference type="AlphaFoldDB" id="A0A0B0HAP0"/>
<evidence type="ECO:0000313" key="2">
    <source>
        <dbReference type="EMBL" id="KHF25742.1"/>
    </source>
</evidence>
<evidence type="ECO:0000313" key="5">
    <source>
        <dbReference type="Proteomes" id="UP000190962"/>
    </source>
</evidence>
<dbReference type="Proteomes" id="UP000190962">
    <property type="component" value="Unassembled WGS sequence"/>
</dbReference>
<dbReference type="InterPro" id="IPR036411">
    <property type="entry name" value="TorD-like_sf"/>
</dbReference>
<dbReference type="OrthoDB" id="8526323at2"/>
<proteinExistence type="predicted"/>
<organism evidence="2 4">
    <name type="scientific">Solemya velum gill symbiont</name>
    <dbReference type="NCBI Taxonomy" id="2340"/>
    <lineage>
        <taxon>Bacteria</taxon>
        <taxon>Pseudomonadati</taxon>
        <taxon>Pseudomonadota</taxon>
        <taxon>Gammaproteobacteria</taxon>
        <taxon>sulfur-oxidizing symbionts</taxon>
    </lineage>
</organism>
<dbReference type="Pfam" id="PF02613">
    <property type="entry name" value="Nitrate_red_del"/>
    <property type="match status" value="1"/>
</dbReference>
<evidence type="ECO:0000313" key="3">
    <source>
        <dbReference type="EMBL" id="OOY35664.1"/>
    </source>
</evidence>
<gene>
    <name evidence="3" type="ORF">BOV88_03200</name>
    <name evidence="2" type="ORF">JV46_19060</name>
</gene>